<protein>
    <submittedName>
        <fullName evidence="1">Uncharacterized protein</fullName>
    </submittedName>
</protein>
<accession>A0A4R4W3X4</accession>
<name>A0A4R4W3X4_9ACTN</name>
<keyword evidence="2" id="KW-1185">Reference proteome</keyword>
<gene>
    <name evidence="1" type="ORF">E1292_08100</name>
</gene>
<dbReference type="EMBL" id="SMKO01000013">
    <property type="protein sequence ID" value="TDD10244.1"/>
    <property type="molecule type" value="Genomic_DNA"/>
</dbReference>
<reference evidence="1 2" key="1">
    <citation type="submission" date="2019-03" db="EMBL/GenBank/DDBJ databases">
        <title>Draft genome sequences of novel Actinobacteria.</title>
        <authorList>
            <person name="Sahin N."/>
            <person name="Ay H."/>
            <person name="Saygin H."/>
        </authorList>
    </citation>
    <scope>NUCLEOTIDE SEQUENCE [LARGE SCALE GENOMIC DNA]</scope>
    <source>
        <strain evidence="1 2">KC310</strain>
    </source>
</reference>
<organism evidence="1 2">
    <name type="scientific">Nonomuraea deserti</name>
    <dbReference type="NCBI Taxonomy" id="1848322"/>
    <lineage>
        <taxon>Bacteria</taxon>
        <taxon>Bacillati</taxon>
        <taxon>Actinomycetota</taxon>
        <taxon>Actinomycetes</taxon>
        <taxon>Streptosporangiales</taxon>
        <taxon>Streptosporangiaceae</taxon>
        <taxon>Nonomuraea</taxon>
    </lineage>
</organism>
<proteinExistence type="predicted"/>
<dbReference type="Proteomes" id="UP000295258">
    <property type="component" value="Unassembled WGS sequence"/>
</dbReference>
<dbReference type="RefSeq" id="WP_132593626.1">
    <property type="nucleotide sequence ID" value="NZ_SMKO01000013.1"/>
</dbReference>
<sequence length="72" mass="7677">MSATTSAPHSASTSGTINHPRKAAISGFLGSTLEYYGFFPHAALQSRLTPLEYARRNLQGLRATLTAVNARA</sequence>
<comment type="caution">
    <text evidence="1">The sequence shown here is derived from an EMBL/GenBank/DDBJ whole genome shotgun (WGS) entry which is preliminary data.</text>
</comment>
<evidence type="ECO:0000313" key="2">
    <source>
        <dbReference type="Proteomes" id="UP000295258"/>
    </source>
</evidence>
<evidence type="ECO:0000313" key="1">
    <source>
        <dbReference type="EMBL" id="TDD10244.1"/>
    </source>
</evidence>
<dbReference type="AlphaFoldDB" id="A0A4R4W3X4"/>